<evidence type="ECO:0000313" key="3">
    <source>
        <dbReference type="Proteomes" id="UP000789706"/>
    </source>
</evidence>
<comment type="caution">
    <text evidence="2">The sequence shown here is derived from an EMBL/GenBank/DDBJ whole genome shotgun (WGS) entry which is preliminary data.</text>
</comment>
<dbReference type="EMBL" id="CAJVPK010000826">
    <property type="protein sequence ID" value="CAG8552367.1"/>
    <property type="molecule type" value="Genomic_DNA"/>
</dbReference>
<reference evidence="2" key="1">
    <citation type="submission" date="2021-06" db="EMBL/GenBank/DDBJ databases">
        <authorList>
            <person name="Kallberg Y."/>
            <person name="Tangrot J."/>
            <person name="Rosling A."/>
        </authorList>
    </citation>
    <scope>NUCLEOTIDE SEQUENCE</scope>
    <source>
        <strain evidence="2">AZ414A</strain>
    </source>
</reference>
<gene>
    <name evidence="2" type="ORF">DEBURN_LOCUS7167</name>
</gene>
<sequence>LNEANNNFVSNNQENESLGLNQIESKNSSSSNIESENSSSSNQKNENLNFINDGYSTRSFQNNYPISTFIKAQYITGNKIFDFWYNVISLEHYLIFIKLTQKNFENYIQYQISDNYCIETKIYKIKIHCETKYQLNSKVKFTIVWKENRAEYSIYSDRSVTNIVNIFLKIYQYLISIKKRLLATIQIISGQNKRFASLGRESEKIIKSLIEKNQMTIKKNQPIVSLQKIERLAAVKSYFTREYSIANRKVEITNLINEKIRINTFNIDKNEEDLYENLNNLKENNENIDNIIVDEIEIRNGVYRSTHTLLQNLIKIWKQSSFINLGDILKLKLDGDSRNVG</sequence>
<feature type="non-terminal residue" evidence="2">
    <location>
        <position position="341"/>
    </location>
</feature>
<dbReference type="Proteomes" id="UP000789706">
    <property type="component" value="Unassembled WGS sequence"/>
</dbReference>
<protein>
    <submittedName>
        <fullName evidence="2">9345_t:CDS:1</fullName>
    </submittedName>
</protein>
<keyword evidence="3" id="KW-1185">Reference proteome</keyword>
<organism evidence="2 3">
    <name type="scientific">Diversispora eburnea</name>
    <dbReference type="NCBI Taxonomy" id="1213867"/>
    <lineage>
        <taxon>Eukaryota</taxon>
        <taxon>Fungi</taxon>
        <taxon>Fungi incertae sedis</taxon>
        <taxon>Mucoromycota</taxon>
        <taxon>Glomeromycotina</taxon>
        <taxon>Glomeromycetes</taxon>
        <taxon>Diversisporales</taxon>
        <taxon>Diversisporaceae</taxon>
        <taxon>Diversispora</taxon>
    </lineage>
</organism>
<name>A0A9N9B3U9_9GLOM</name>
<evidence type="ECO:0000313" key="2">
    <source>
        <dbReference type="EMBL" id="CAG8552367.1"/>
    </source>
</evidence>
<dbReference type="OrthoDB" id="2360573at2759"/>
<feature type="region of interest" description="Disordered" evidence="1">
    <location>
        <begin position="27"/>
        <end position="46"/>
    </location>
</feature>
<accession>A0A9N9B3U9</accession>
<evidence type="ECO:0000256" key="1">
    <source>
        <dbReference type="SAM" id="MobiDB-lite"/>
    </source>
</evidence>
<dbReference type="AlphaFoldDB" id="A0A9N9B3U9"/>
<proteinExistence type="predicted"/>